<organism evidence="1 2">
    <name type="scientific">Rotaria socialis</name>
    <dbReference type="NCBI Taxonomy" id="392032"/>
    <lineage>
        <taxon>Eukaryota</taxon>
        <taxon>Metazoa</taxon>
        <taxon>Spiralia</taxon>
        <taxon>Gnathifera</taxon>
        <taxon>Rotifera</taxon>
        <taxon>Eurotatoria</taxon>
        <taxon>Bdelloidea</taxon>
        <taxon>Philodinida</taxon>
        <taxon>Philodinidae</taxon>
        <taxon>Rotaria</taxon>
    </lineage>
</organism>
<proteinExistence type="predicted"/>
<reference evidence="1" key="1">
    <citation type="submission" date="2021-02" db="EMBL/GenBank/DDBJ databases">
        <authorList>
            <person name="Nowell W R."/>
        </authorList>
    </citation>
    <scope>NUCLEOTIDE SEQUENCE</scope>
</reference>
<name>A0A818AG48_9BILA</name>
<accession>A0A818AG48</accession>
<sequence>MLNMGEVSSRLGCFQQQFAQEPVPIVSSRTQRALSNGMLRFLIAETIKNLSTPLDKAHQVLLGTGLEQLEQVPGQIAAENT</sequence>
<dbReference type="AlphaFoldDB" id="A0A818AG48"/>
<gene>
    <name evidence="1" type="ORF">KIK155_LOCUS8671</name>
</gene>
<dbReference type="EMBL" id="CAJNYV010001131">
    <property type="protein sequence ID" value="CAF3406957.1"/>
    <property type="molecule type" value="Genomic_DNA"/>
</dbReference>
<comment type="caution">
    <text evidence="1">The sequence shown here is derived from an EMBL/GenBank/DDBJ whole genome shotgun (WGS) entry which is preliminary data.</text>
</comment>
<evidence type="ECO:0000313" key="1">
    <source>
        <dbReference type="EMBL" id="CAF3406957.1"/>
    </source>
</evidence>
<evidence type="ECO:0000313" key="2">
    <source>
        <dbReference type="Proteomes" id="UP000663865"/>
    </source>
</evidence>
<dbReference type="Proteomes" id="UP000663865">
    <property type="component" value="Unassembled WGS sequence"/>
</dbReference>
<protein>
    <submittedName>
        <fullName evidence="1">Uncharacterized protein</fullName>
    </submittedName>
</protein>